<keyword evidence="4" id="KW-1185">Reference proteome</keyword>
<dbReference type="InterPro" id="IPR052267">
    <property type="entry name" value="N-DRC_Component"/>
</dbReference>
<organism evidence="3 4">
    <name type="scientific">Iphiclides podalirius</name>
    <name type="common">scarce swallowtail</name>
    <dbReference type="NCBI Taxonomy" id="110791"/>
    <lineage>
        <taxon>Eukaryota</taxon>
        <taxon>Metazoa</taxon>
        <taxon>Ecdysozoa</taxon>
        <taxon>Arthropoda</taxon>
        <taxon>Hexapoda</taxon>
        <taxon>Insecta</taxon>
        <taxon>Pterygota</taxon>
        <taxon>Neoptera</taxon>
        <taxon>Endopterygota</taxon>
        <taxon>Lepidoptera</taxon>
        <taxon>Glossata</taxon>
        <taxon>Ditrysia</taxon>
        <taxon>Papilionoidea</taxon>
        <taxon>Papilionidae</taxon>
        <taxon>Papilioninae</taxon>
        <taxon>Iphiclides</taxon>
    </lineage>
</organism>
<proteinExistence type="predicted"/>
<evidence type="ECO:0000256" key="1">
    <source>
        <dbReference type="SAM" id="Coils"/>
    </source>
</evidence>
<accession>A0ABN8HQD9</accession>
<protein>
    <submittedName>
        <fullName evidence="3">Uncharacterized protein</fullName>
    </submittedName>
</protein>
<dbReference type="PANTHER" id="PTHR14690">
    <property type="entry name" value="IQ MOTIF CONTAINING WITH AAA DOMAIN 1"/>
    <property type="match status" value="1"/>
</dbReference>
<feature type="region of interest" description="Disordered" evidence="2">
    <location>
        <begin position="14"/>
        <end position="44"/>
    </location>
</feature>
<reference evidence="3" key="1">
    <citation type="submission" date="2022-03" db="EMBL/GenBank/DDBJ databases">
        <authorList>
            <person name="Martin H S."/>
        </authorList>
    </citation>
    <scope>NUCLEOTIDE SEQUENCE</scope>
</reference>
<evidence type="ECO:0000313" key="3">
    <source>
        <dbReference type="EMBL" id="CAH2035946.1"/>
    </source>
</evidence>
<evidence type="ECO:0000256" key="2">
    <source>
        <dbReference type="SAM" id="MobiDB-lite"/>
    </source>
</evidence>
<keyword evidence="1" id="KW-0175">Coiled coil</keyword>
<dbReference type="EMBL" id="OW152813">
    <property type="protein sequence ID" value="CAH2035946.1"/>
    <property type="molecule type" value="Genomic_DNA"/>
</dbReference>
<feature type="coiled-coil region" evidence="1">
    <location>
        <begin position="275"/>
        <end position="304"/>
    </location>
</feature>
<evidence type="ECO:0000313" key="4">
    <source>
        <dbReference type="Proteomes" id="UP000837857"/>
    </source>
</evidence>
<feature type="region of interest" description="Disordered" evidence="2">
    <location>
        <begin position="320"/>
        <end position="349"/>
    </location>
</feature>
<dbReference type="Proteomes" id="UP000837857">
    <property type="component" value="Chromosome 1"/>
</dbReference>
<feature type="compositionally biased region" description="Basic and acidic residues" evidence="2">
    <location>
        <begin position="23"/>
        <end position="44"/>
    </location>
</feature>
<feature type="non-terminal residue" evidence="3">
    <location>
        <position position="1"/>
    </location>
</feature>
<name>A0ABN8HQD9_9NEOP</name>
<gene>
    <name evidence="3" type="ORF">IPOD504_LOCUS771</name>
</gene>
<dbReference type="PANTHER" id="PTHR14690:SF9">
    <property type="entry name" value="GH08353P"/>
    <property type="match status" value="1"/>
</dbReference>
<sequence>MQYIIDQIFAGNRIGDLTPSPSEMERQEQARIEEDARLQEEKEAELKRRLAMGEEIESIHSEEISPEERENRRLEDEYKRHVRNIQRMERSRFVIREKNKKFNKDTALYLELAGLKKPEASEEMKQRAAAFIQNIYRQFMNIKRKQLREKRLREKLEMIIPAQPMPSTKTELRNVQEIRRRFRQNYYEKWLKENIKEKTRILQLKEGYIMDDITTEIREWFRVWYNKVRTFDEFPWPEEGGSILVVTGETFTIEEYIEWRTAEEKRLKEESGNPKSKEQIKAEKLQAKMEKRRLEKEAMEKEKKRLLDYKKSRLNPDNDPGVYIKGSYRERGGHSTPQSVSRPERPITAASPKLGRCRVLLEQWLETRCAHTRRRMPLSPRPAAISARDRSEAERFRRVYRHLHNGSFISSQR</sequence>